<evidence type="ECO:0000313" key="2">
    <source>
        <dbReference type="EMBL" id="CAA2144302.1"/>
    </source>
</evidence>
<dbReference type="EMBL" id="LR743511">
    <property type="protein sequence ID" value="CAA2144302.1"/>
    <property type="molecule type" value="Genomic_DNA"/>
</dbReference>
<protein>
    <submittedName>
        <fullName evidence="2">Uncharacterized protein</fullName>
    </submittedName>
</protein>
<feature type="compositionally biased region" description="Polar residues" evidence="1">
    <location>
        <begin position="7"/>
        <end position="19"/>
    </location>
</feature>
<feature type="compositionally biased region" description="Low complexity" evidence="1">
    <location>
        <begin position="24"/>
        <end position="34"/>
    </location>
</feature>
<evidence type="ECO:0000256" key="1">
    <source>
        <dbReference type="SAM" id="MobiDB-lite"/>
    </source>
</evidence>
<proteinExistence type="predicted"/>
<feature type="region of interest" description="Disordered" evidence="1">
    <location>
        <begin position="1"/>
        <end position="52"/>
    </location>
</feature>
<name>A0A679JUU9_9HYPH</name>
<gene>
    <name evidence="2" type="ORF">MBLL_03425</name>
</gene>
<organism evidence="2">
    <name type="scientific">Methylobacterium bullatum</name>
    <dbReference type="NCBI Taxonomy" id="570505"/>
    <lineage>
        <taxon>Bacteria</taxon>
        <taxon>Pseudomonadati</taxon>
        <taxon>Pseudomonadota</taxon>
        <taxon>Alphaproteobacteria</taxon>
        <taxon>Hyphomicrobiales</taxon>
        <taxon>Methylobacteriaceae</taxon>
        <taxon>Methylobacterium</taxon>
    </lineage>
</organism>
<reference evidence="2" key="1">
    <citation type="submission" date="2019-12" db="EMBL/GenBank/DDBJ databases">
        <authorList>
            <person name="Cremers G."/>
        </authorList>
    </citation>
    <scope>NUCLEOTIDE SEQUENCE</scope>
    <source>
        <strain evidence="2">Mbul2</strain>
    </source>
</reference>
<accession>A0A679JUU9</accession>
<sequence>MRYQRVRSGNPTGNGAPSRTKTKNAVAGVGARNGAKQKVSTKKPRGNDTAPGVSLTSRMVAVIGRDGTVVGLFRRPAEVRAFLVGGCA</sequence>
<dbReference type="AlphaFoldDB" id="A0A679JUU9"/>